<gene>
    <name evidence="3" type="ORF">AMYX_11280</name>
</gene>
<protein>
    <recommendedName>
        <fullName evidence="5">RDD domain-containing protein</fullName>
    </recommendedName>
</protein>
<evidence type="ECO:0008006" key="5">
    <source>
        <dbReference type="Google" id="ProtNLM"/>
    </source>
</evidence>
<keyword evidence="2" id="KW-0812">Transmembrane</keyword>
<evidence type="ECO:0000313" key="4">
    <source>
        <dbReference type="Proteomes" id="UP000503640"/>
    </source>
</evidence>
<proteinExistence type="predicted"/>
<dbReference type="Proteomes" id="UP000503640">
    <property type="component" value="Unassembled WGS sequence"/>
</dbReference>
<keyword evidence="2" id="KW-1133">Transmembrane helix</keyword>
<organism evidence="3 4">
    <name type="scientific">Anaeromyxobacter diazotrophicus</name>
    <dbReference type="NCBI Taxonomy" id="2590199"/>
    <lineage>
        <taxon>Bacteria</taxon>
        <taxon>Pseudomonadati</taxon>
        <taxon>Myxococcota</taxon>
        <taxon>Myxococcia</taxon>
        <taxon>Myxococcales</taxon>
        <taxon>Cystobacterineae</taxon>
        <taxon>Anaeromyxobacteraceae</taxon>
        <taxon>Anaeromyxobacter</taxon>
    </lineage>
</organism>
<comment type="caution">
    <text evidence="3">The sequence shown here is derived from an EMBL/GenBank/DDBJ whole genome shotgun (WGS) entry which is preliminary data.</text>
</comment>
<dbReference type="RefSeq" id="WP_176063813.1">
    <property type="nucleotide sequence ID" value="NZ_BJTG01000002.1"/>
</dbReference>
<keyword evidence="4" id="KW-1185">Reference proteome</keyword>
<sequence length="186" mass="19708">MRDARREGSPYPKADLRLRGLARVVDLALAFALANAAREAGPPLAALYLLFADGLLQGQSLGKRLFGVRAMVLPARGGTRGRPAGYRESVLRNAPFALVGLFYGLSLVGWVLLFVVGVPIVAFEAYLAWRDPFGHRIGDIFADTQVVDGKVLSKAELVPPDVPLRTAAAPPPGPAAGAVRRGRSAA</sequence>
<evidence type="ECO:0000313" key="3">
    <source>
        <dbReference type="EMBL" id="GEJ56387.1"/>
    </source>
</evidence>
<dbReference type="EMBL" id="BJTG01000002">
    <property type="protein sequence ID" value="GEJ56387.1"/>
    <property type="molecule type" value="Genomic_DNA"/>
</dbReference>
<keyword evidence="2" id="KW-0472">Membrane</keyword>
<dbReference type="AlphaFoldDB" id="A0A7I9VK53"/>
<evidence type="ECO:0000256" key="2">
    <source>
        <dbReference type="SAM" id="Phobius"/>
    </source>
</evidence>
<feature type="transmembrane region" description="Helical" evidence="2">
    <location>
        <begin position="101"/>
        <end position="127"/>
    </location>
</feature>
<feature type="region of interest" description="Disordered" evidence="1">
    <location>
        <begin position="163"/>
        <end position="186"/>
    </location>
</feature>
<accession>A0A7I9VK53</accession>
<name>A0A7I9VK53_9BACT</name>
<evidence type="ECO:0000256" key="1">
    <source>
        <dbReference type="SAM" id="MobiDB-lite"/>
    </source>
</evidence>
<reference evidence="4" key="1">
    <citation type="journal article" date="2020" name="Appl. Environ. Microbiol.">
        <title>Diazotrophic Anaeromyxobacter Isolates from Soils.</title>
        <authorList>
            <person name="Masuda Y."/>
            <person name="Yamanaka H."/>
            <person name="Xu Z.X."/>
            <person name="Shiratori Y."/>
            <person name="Aono T."/>
            <person name="Amachi S."/>
            <person name="Senoo K."/>
            <person name="Itoh H."/>
        </authorList>
    </citation>
    <scope>NUCLEOTIDE SEQUENCE [LARGE SCALE GENOMIC DNA]</scope>
    <source>
        <strain evidence="4">R267</strain>
    </source>
</reference>